<reference evidence="2" key="1">
    <citation type="journal article" date="2019" name="Int. J. Syst. Evol. Microbiol.">
        <title>The Global Catalogue of Microorganisms (GCM) 10K type strain sequencing project: providing services to taxonomists for standard genome sequencing and annotation.</title>
        <authorList>
            <consortium name="The Broad Institute Genomics Platform"/>
            <consortium name="The Broad Institute Genome Sequencing Center for Infectious Disease"/>
            <person name="Wu L."/>
            <person name="Ma J."/>
        </authorList>
    </citation>
    <scope>NUCLEOTIDE SEQUENCE [LARGE SCALE GENOMIC DNA]</scope>
    <source>
        <strain evidence="2">CGMCC 4.7371</strain>
    </source>
</reference>
<keyword evidence="2" id="KW-1185">Reference proteome</keyword>
<evidence type="ECO:0008006" key="3">
    <source>
        <dbReference type="Google" id="ProtNLM"/>
    </source>
</evidence>
<dbReference type="Proteomes" id="UP000655410">
    <property type="component" value="Unassembled WGS sequence"/>
</dbReference>
<accession>A0ABQ2NCX8</accession>
<evidence type="ECO:0000313" key="1">
    <source>
        <dbReference type="EMBL" id="GGO91300.1"/>
    </source>
</evidence>
<dbReference type="RefSeq" id="WP_188784353.1">
    <property type="nucleotide sequence ID" value="NZ_BMNI01000006.1"/>
</dbReference>
<proteinExistence type="predicted"/>
<evidence type="ECO:0000313" key="2">
    <source>
        <dbReference type="Proteomes" id="UP000655410"/>
    </source>
</evidence>
<protein>
    <recommendedName>
        <fullName evidence="3">SseB family protein</fullName>
    </recommendedName>
</protein>
<sequence length="136" mass="14279">MTFDPLAPEAPPQSDLEQLLHDEAPLEEVAPVLLEAHLGMPGREDAAGAFSPEVRDFGDGPSVLAFTHPSRLDRWLGATTAAGDRPEGTLVAHAAPGRALLEHLVAEGIPLVLNAANGNARTLTVADMQAALEAHR</sequence>
<comment type="caution">
    <text evidence="1">The sequence shown here is derived from an EMBL/GenBank/DDBJ whole genome shotgun (WGS) entry which is preliminary data.</text>
</comment>
<gene>
    <name evidence="1" type="ORF">GCM10011584_25050</name>
</gene>
<name>A0ABQ2NCX8_9ACTN</name>
<organism evidence="1 2">
    <name type="scientific">Nocardioides phosphati</name>
    <dbReference type="NCBI Taxonomy" id="1867775"/>
    <lineage>
        <taxon>Bacteria</taxon>
        <taxon>Bacillati</taxon>
        <taxon>Actinomycetota</taxon>
        <taxon>Actinomycetes</taxon>
        <taxon>Propionibacteriales</taxon>
        <taxon>Nocardioidaceae</taxon>
        <taxon>Nocardioides</taxon>
    </lineage>
</organism>
<dbReference type="EMBL" id="BMNI01000006">
    <property type="protein sequence ID" value="GGO91300.1"/>
    <property type="molecule type" value="Genomic_DNA"/>
</dbReference>